<dbReference type="GO" id="GO:0005829">
    <property type="term" value="C:cytosol"/>
    <property type="evidence" value="ECO:0007669"/>
    <property type="project" value="TreeGrafter"/>
</dbReference>
<gene>
    <name evidence="9" type="ORF">BSIN_3551</name>
    <name evidence="8" type="ORF">WS67_23425</name>
</gene>
<dbReference type="Pfam" id="PF14561">
    <property type="entry name" value="TPR_20"/>
    <property type="match status" value="1"/>
</dbReference>
<dbReference type="InterPro" id="IPR011990">
    <property type="entry name" value="TPR-like_helical_dom_sf"/>
</dbReference>
<name>A0A103DVT2_9BURK</name>
<dbReference type="InterPro" id="IPR017937">
    <property type="entry name" value="Thioredoxin_CS"/>
</dbReference>
<keyword evidence="2" id="KW-0813">Transport</keyword>
<reference evidence="8 10" key="1">
    <citation type="submission" date="2015-11" db="EMBL/GenBank/DDBJ databases">
        <title>Expanding the genomic diversity of Burkholderia species for the development of highly accurate diagnostics.</title>
        <authorList>
            <person name="Sahl J."/>
            <person name="Keim P."/>
            <person name="Wagner D."/>
        </authorList>
    </citation>
    <scope>NUCLEOTIDE SEQUENCE [LARGE SCALE GENOMIC DNA]</scope>
    <source>
        <strain evidence="8 10">TSV85</strain>
    </source>
</reference>
<dbReference type="CDD" id="cd02947">
    <property type="entry name" value="TRX_family"/>
    <property type="match status" value="1"/>
</dbReference>
<evidence type="ECO:0000259" key="7">
    <source>
        <dbReference type="PROSITE" id="PS51352"/>
    </source>
</evidence>
<dbReference type="Gene3D" id="1.25.40.10">
    <property type="entry name" value="Tetratricopeptide repeat domain"/>
    <property type="match status" value="2"/>
</dbReference>
<evidence type="ECO:0000313" key="8">
    <source>
        <dbReference type="EMBL" id="KVE23621.1"/>
    </source>
</evidence>
<dbReference type="EMBL" id="FXAN01000054">
    <property type="protein sequence ID" value="SMG00424.1"/>
    <property type="molecule type" value="Genomic_DNA"/>
</dbReference>
<evidence type="ECO:0000256" key="2">
    <source>
        <dbReference type="ARBA" id="ARBA00022448"/>
    </source>
</evidence>
<comment type="similarity">
    <text evidence="1">Belongs to the thioredoxin family.</text>
</comment>
<dbReference type="InterPro" id="IPR013766">
    <property type="entry name" value="Thioredoxin_domain"/>
</dbReference>
<sequence>MNTTLATFEQDVIDASLAAPVLVDFWAPWCGPCKTLGPLLEKLERDYEGRWKLVKVNVDENPELASHFQTRSIPHVIAFADGQPVDQFVGVLPEGQLRAFIDRLLPAPEEAERRAAQAAFAEGRPDDARSHLEHALALNPGYDEARLDLVELLLAQNRIDDARAEADRLSQQTKNGADPRYQAIKTRFDALDATADLPPTDALEARIASHPDDLEARFDLAQSLIARRAYEGALEQLLEIVKRDRTFGDDVGRKTMISVFELAADQPALVSTWRRKLSTALH</sequence>
<dbReference type="InterPro" id="IPR036249">
    <property type="entry name" value="Thioredoxin-like_sf"/>
</dbReference>
<reference evidence="9 11" key="2">
    <citation type="submission" date="2017-04" db="EMBL/GenBank/DDBJ databases">
        <authorList>
            <person name="Afonso C.L."/>
            <person name="Miller P.J."/>
            <person name="Scott M.A."/>
            <person name="Spackman E."/>
            <person name="Goraichik I."/>
            <person name="Dimitrov K.M."/>
            <person name="Suarez D.L."/>
            <person name="Swayne D.E."/>
        </authorList>
    </citation>
    <scope>NUCLEOTIDE SEQUENCE [LARGE SCALE GENOMIC DNA]</scope>
    <source>
        <strain evidence="9">LMG 28154</strain>
    </source>
</reference>
<dbReference type="PANTHER" id="PTHR45663:SF11">
    <property type="entry name" value="GEO12009P1"/>
    <property type="match status" value="1"/>
</dbReference>
<evidence type="ECO:0000313" key="9">
    <source>
        <dbReference type="EMBL" id="SMG00424.1"/>
    </source>
</evidence>
<dbReference type="OrthoDB" id="9790390at2"/>
<evidence type="ECO:0000256" key="5">
    <source>
        <dbReference type="ARBA" id="ARBA00023284"/>
    </source>
</evidence>
<evidence type="ECO:0000256" key="4">
    <source>
        <dbReference type="ARBA" id="ARBA00023157"/>
    </source>
</evidence>
<dbReference type="Pfam" id="PF14559">
    <property type="entry name" value="TPR_19"/>
    <property type="match status" value="1"/>
</dbReference>
<dbReference type="InterPro" id="IPR005746">
    <property type="entry name" value="Thioredoxin"/>
</dbReference>
<dbReference type="Pfam" id="PF00085">
    <property type="entry name" value="Thioredoxin"/>
    <property type="match status" value="1"/>
</dbReference>
<evidence type="ECO:0000256" key="6">
    <source>
        <dbReference type="NCBIfam" id="TIGR01068"/>
    </source>
</evidence>
<protein>
    <recommendedName>
        <fullName evidence="6">Thioredoxin</fullName>
    </recommendedName>
</protein>
<dbReference type="AlphaFoldDB" id="A0A103DVT2"/>
<proteinExistence type="inferred from homology"/>
<dbReference type="FunFam" id="3.40.30.10:FF:000001">
    <property type="entry name" value="Thioredoxin"/>
    <property type="match status" value="1"/>
</dbReference>
<dbReference type="SUPFAM" id="SSF48452">
    <property type="entry name" value="TPR-like"/>
    <property type="match status" value="1"/>
</dbReference>
<keyword evidence="10" id="KW-1185">Reference proteome</keyword>
<dbReference type="Proteomes" id="UP000198460">
    <property type="component" value="Unassembled WGS sequence"/>
</dbReference>
<keyword evidence="3" id="KW-0249">Electron transport</keyword>
<dbReference type="PANTHER" id="PTHR45663">
    <property type="entry name" value="GEO12009P1"/>
    <property type="match status" value="1"/>
</dbReference>
<keyword evidence="4" id="KW-1015">Disulfide bond</keyword>
<dbReference type="NCBIfam" id="TIGR01068">
    <property type="entry name" value="thioredoxin"/>
    <property type="match status" value="1"/>
</dbReference>
<dbReference type="SUPFAM" id="SSF52833">
    <property type="entry name" value="Thioredoxin-like"/>
    <property type="match status" value="1"/>
</dbReference>
<accession>A0A103DVT2</accession>
<dbReference type="Proteomes" id="UP000062788">
    <property type="component" value="Unassembled WGS sequence"/>
</dbReference>
<dbReference type="GO" id="GO:0015035">
    <property type="term" value="F:protein-disulfide reductase activity"/>
    <property type="evidence" value="ECO:0007669"/>
    <property type="project" value="UniProtKB-UniRule"/>
</dbReference>
<dbReference type="GO" id="GO:0045454">
    <property type="term" value="P:cell redox homeostasis"/>
    <property type="evidence" value="ECO:0007669"/>
    <property type="project" value="TreeGrafter"/>
</dbReference>
<dbReference type="EMBL" id="LOWA01000057">
    <property type="protein sequence ID" value="KVE23621.1"/>
    <property type="molecule type" value="Genomic_DNA"/>
</dbReference>
<dbReference type="RefSeq" id="WP_059520509.1">
    <property type="nucleotide sequence ID" value="NZ_CP013448.1"/>
</dbReference>
<organism evidence="8 10">
    <name type="scientific">Burkholderia singularis</name>
    <dbReference type="NCBI Taxonomy" id="1503053"/>
    <lineage>
        <taxon>Bacteria</taxon>
        <taxon>Pseudomonadati</taxon>
        <taxon>Pseudomonadota</taxon>
        <taxon>Betaproteobacteria</taxon>
        <taxon>Burkholderiales</taxon>
        <taxon>Burkholderiaceae</taxon>
        <taxon>Burkholderia</taxon>
        <taxon>pseudomallei group</taxon>
    </lineage>
</organism>
<keyword evidence="5" id="KW-0676">Redox-active center</keyword>
<evidence type="ECO:0000256" key="3">
    <source>
        <dbReference type="ARBA" id="ARBA00022982"/>
    </source>
</evidence>
<dbReference type="PROSITE" id="PS51352">
    <property type="entry name" value="THIOREDOXIN_2"/>
    <property type="match status" value="1"/>
</dbReference>
<dbReference type="PROSITE" id="PS00194">
    <property type="entry name" value="THIOREDOXIN_1"/>
    <property type="match status" value="1"/>
</dbReference>
<evidence type="ECO:0000313" key="11">
    <source>
        <dbReference type="Proteomes" id="UP000198460"/>
    </source>
</evidence>
<evidence type="ECO:0000256" key="1">
    <source>
        <dbReference type="ARBA" id="ARBA00008987"/>
    </source>
</evidence>
<dbReference type="Gene3D" id="3.40.30.10">
    <property type="entry name" value="Glutaredoxin"/>
    <property type="match status" value="1"/>
</dbReference>
<dbReference type="GO" id="GO:0006950">
    <property type="term" value="P:response to stress"/>
    <property type="evidence" value="ECO:0007669"/>
    <property type="project" value="UniProtKB-ARBA"/>
</dbReference>
<feature type="domain" description="Thioredoxin" evidence="7">
    <location>
        <begin position="1"/>
        <end position="106"/>
    </location>
</feature>
<evidence type="ECO:0000313" key="10">
    <source>
        <dbReference type="Proteomes" id="UP000062788"/>
    </source>
</evidence>